<proteinExistence type="predicted"/>
<organism evidence="1 2">
    <name type="scientific">Artomyces pyxidatus</name>
    <dbReference type="NCBI Taxonomy" id="48021"/>
    <lineage>
        <taxon>Eukaryota</taxon>
        <taxon>Fungi</taxon>
        <taxon>Dikarya</taxon>
        <taxon>Basidiomycota</taxon>
        <taxon>Agaricomycotina</taxon>
        <taxon>Agaricomycetes</taxon>
        <taxon>Russulales</taxon>
        <taxon>Auriscalpiaceae</taxon>
        <taxon>Artomyces</taxon>
    </lineage>
</organism>
<gene>
    <name evidence="1" type="ORF">BV25DRAFT_648856</name>
</gene>
<dbReference type="Proteomes" id="UP000814140">
    <property type="component" value="Unassembled WGS sequence"/>
</dbReference>
<keyword evidence="2" id="KW-1185">Reference proteome</keyword>
<reference evidence="1" key="1">
    <citation type="submission" date="2021-03" db="EMBL/GenBank/DDBJ databases">
        <authorList>
            <consortium name="DOE Joint Genome Institute"/>
            <person name="Ahrendt S."/>
            <person name="Looney B.P."/>
            <person name="Miyauchi S."/>
            <person name="Morin E."/>
            <person name="Drula E."/>
            <person name="Courty P.E."/>
            <person name="Chicoki N."/>
            <person name="Fauchery L."/>
            <person name="Kohler A."/>
            <person name="Kuo A."/>
            <person name="Labutti K."/>
            <person name="Pangilinan J."/>
            <person name="Lipzen A."/>
            <person name="Riley R."/>
            <person name="Andreopoulos W."/>
            <person name="He G."/>
            <person name="Johnson J."/>
            <person name="Barry K.W."/>
            <person name="Grigoriev I.V."/>
            <person name="Nagy L."/>
            <person name="Hibbett D."/>
            <person name="Henrissat B."/>
            <person name="Matheny P.B."/>
            <person name="Labbe J."/>
            <person name="Martin F."/>
        </authorList>
    </citation>
    <scope>NUCLEOTIDE SEQUENCE</scope>
    <source>
        <strain evidence="1">HHB10654</strain>
    </source>
</reference>
<evidence type="ECO:0000313" key="2">
    <source>
        <dbReference type="Proteomes" id="UP000814140"/>
    </source>
</evidence>
<evidence type="ECO:0000313" key="1">
    <source>
        <dbReference type="EMBL" id="KAI0062594.1"/>
    </source>
</evidence>
<name>A0ACB8T1N8_9AGAM</name>
<sequence length="793" mass="89371">MHRLARRTGQHKPAPARSPAKPFFDPKPARVLQWELQALTKTIEKRSPPSIWSFFTLPRQHARLSLGEALHKSGISVAEFRRWQTIFDTRRFDQAATPLEASVPGVEDGTPPSTSSHVGNPPTWIVVALCFKARSSPEVQRAARLAITHLPHAKPEVRPSLLIVLAHMLAIHRVLPPLERVVRIFLGLPLYDESWQFNLLLRTLARPVTGSHDIGRFMARLCVLLLNAMTERQLTLMPRTYRLLLGNRYVVVELAQTLRERMVQKGVTPDHNYLESFLKLFTETGAIHDSTAYSNAIRDMAKGRDVPPHLEGGRQDQSFSKAAAFQYLTHLASEDSWKTRVDATAEWRRRRLGERSLRFVSKDHMTSAAWSARFFSLSRTSSMSPRALVDFFEWSRRQKYPFRTATTLTYTILLNSLHRKGDHELALKVWDQYTRSGLRLDRVALSAGLEVLTNAGYPQRAFRLLDKAYWGKQKGPEALEKRRIVTREGSLATSVVNSFMRALTESGRPDAALRLWDHMHMLYGTKPDAMTLTHMLTAARLASHSFESISSAFRELGFINPFQKAEGPDKSHHKSLASARQDAWLELKQRLGTNAKGTDIWGGEVAWRRARHIFRHILFTNWPGLSRVAAPARAVRASSDDVAESPFLDLRRFLAPTLSAQLPQPAPLSLTPADRLGARGMHPEIFPTDATFRAYIVLLGCQRHAGEIPLAIAWMRALEVRPDVPTLALALVFWAEVSVGAPLVESWGGRSEYGRLREWIMDWVGVDGAPTDKDIGDAMRAVHALRGGQSEPV</sequence>
<accession>A0ACB8T1N8</accession>
<comment type="caution">
    <text evidence="1">The sequence shown here is derived from an EMBL/GenBank/DDBJ whole genome shotgun (WGS) entry which is preliminary data.</text>
</comment>
<dbReference type="EMBL" id="MU277207">
    <property type="protein sequence ID" value="KAI0062594.1"/>
    <property type="molecule type" value="Genomic_DNA"/>
</dbReference>
<protein>
    <submittedName>
        <fullName evidence="1">Uncharacterized protein</fullName>
    </submittedName>
</protein>
<reference evidence="1" key="2">
    <citation type="journal article" date="2022" name="New Phytol.">
        <title>Evolutionary transition to the ectomycorrhizal habit in the genomes of a hyperdiverse lineage of mushroom-forming fungi.</title>
        <authorList>
            <person name="Looney B."/>
            <person name="Miyauchi S."/>
            <person name="Morin E."/>
            <person name="Drula E."/>
            <person name="Courty P.E."/>
            <person name="Kohler A."/>
            <person name="Kuo A."/>
            <person name="LaButti K."/>
            <person name="Pangilinan J."/>
            <person name="Lipzen A."/>
            <person name="Riley R."/>
            <person name="Andreopoulos W."/>
            <person name="He G."/>
            <person name="Johnson J."/>
            <person name="Nolan M."/>
            <person name="Tritt A."/>
            <person name="Barry K.W."/>
            <person name="Grigoriev I.V."/>
            <person name="Nagy L.G."/>
            <person name="Hibbett D."/>
            <person name="Henrissat B."/>
            <person name="Matheny P.B."/>
            <person name="Labbe J."/>
            <person name="Martin F.M."/>
        </authorList>
    </citation>
    <scope>NUCLEOTIDE SEQUENCE</scope>
    <source>
        <strain evidence="1">HHB10654</strain>
    </source>
</reference>